<proteinExistence type="predicted"/>
<organism evidence="1 2">
    <name type="scientific">Corchorus capsularis</name>
    <name type="common">Jute</name>
    <dbReference type="NCBI Taxonomy" id="210143"/>
    <lineage>
        <taxon>Eukaryota</taxon>
        <taxon>Viridiplantae</taxon>
        <taxon>Streptophyta</taxon>
        <taxon>Embryophyta</taxon>
        <taxon>Tracheophyta</taxon>
        <taxon>Spermatophyta</taxon>
        <taxon>Magnoliopsida</taxon>
        <taxon>eudicotyledons</taxon>
        <taxon>Gunneridae</taxon>
        <taxon>Pentapetalae</taxon>
        <taxon>rosids</taxon>
        <taxon>malvids</taxon>
        <taxon>Malvales</taxon>
        <taxon>Malvaceae</taxon>
        <taxon>Grewioideae</taxon>
        <taxon>Apeibeae</taxon>
        <taxon>Corchorus</taxon>
    </lineage>
</organism>
<reference evidence="1 2" key="1">
    <citation type="submission" date="2013-09" db="EMBL/GenBank/DDBJ databases">
        <title>Corchorus capsularis genome sequencing.</title>
        <authorList>
            <person name="Alam M."/>
            <person name="Haque M.S."/>
            <person name="Islam M.S."/>
            <person name="Emdad E.M."/>
            <person name="Islam M.M."/>
            <person name="Ahmed B."/>
            <person name="Halim A."/>
            <person name="Hossen Q.M.M."/>
            <person name="Hossain M.Z."/>
            <person name="Ahmed R."/>
            <person name="Khan M.M."/>
            <person name="Islam R."/>
            <person name="Rashid M.M."/>
            <person name="Khan S.A."/>
            <person name="Rahman M.S."/>
            <person name="Alam M."/>
        </authorList>
    </citation>
    <scope>NUCLEOTIDE SEQUENCE [LARGE SCALE GENOMIC DNA]</scope>
    <source>
        <strain evidence="2">cv. CVL-1</strain>
        <tissue evidence="1">Whole seedling</tissue>
    </source>
</reference>
<sequence length="35" mass="3534">MVANGVLGLGSGGIELSGLGLRKKKVEPGKKVLVE</sequence>
<protein>
    <submittedName>
        <fullName evidence="1">Uncharacterized protein</fullName>
    </submittedName>
</protein>
<evidence type="ECO:0000313" key="2">
    <source>
        <dbReference type="Proteomes" id="UP000188268"/>
    </source>
</evidence>
<evidence type="ECO:0000313" key="1">
    <source>
        <dbReference type="EMBL" id="OMO88364.1"/>
    </source>
</evidence>
<dbReference type="EMBL" id="AWWV01009010">
    <property type="protein sequence ID" value="OMO88364.1"/>
    <property type="molecule type" value="Genomic_DNA"/>
</dbReference>
<name>A0A1R3J0K8_COCAP</name>
<dbReference type="Gramene" id="OMO88364">
    <property type="protein sequence ID" value="OMO88364"/>
    <property type="gene ID" value="CCACVL1_08440"/>
</dbReference>
<gene>
    <name evidence="1" type="ORF">CCACVL1_08440</name>
</gene>
<keyword evidence="2" id="KW-1185">Reference proteome</keyword>
<dbReference type="AlphaFoldDB" id="A0A1R3J0K8"/>
<accession>A0A1R3J0K8</accession>
<comment type="caution">
    <text evidence="1">The sequence shown here is derived from an EMBL/GenBank/DDBJ whole genome shotgun (WGS) entry which is preliminary data.</text>
</comment>
<dbReference type="Proteomes" id="UP000188268">
    <property type="component" value="Unassembled WGS sequence"/>
</dbReference>